<gene>
    <name evidence="1" type="ORF">APT59_05765</name>
</gene>
<name>A0A0U4VXG8_9PSED</name>
<organism evidence="1 2">
    <name type="scientific">Pseudomonas oryzihabitans</name>
    <dbReference type="NCBI Taxonomy" id="47885"/>
    <lineage>
        <taxon>Bacteria</taxon>
        <taxon>Pseudomonadati</taxon>
        <taxon>Pseudomonadota</taxon>
        <taxon>Gammaproteobacteria</taxon>
        <taxon>Pseudomonadales</taxon>
        <taxon>Pseudomonadaceae</taxon>
        <taxon>Pseudomonas</taxon>
    </lineage>
</organism>
<reference evidence="1 2" key="1">
    <citation type="submission" date="2016-01" db="EMBL/GenBank/DDBJ databases">
        <title>Annotation of Pseudomonas oryzihabitans USDA-ARS-USMARC-56511.</title>
        <authorList>
            <person name="Harhay G.P."/>
            <person name="Harhay D.M."/>
            <person name="Smith T.P.L."/>
            <person name="Bono J.L."/>
            <person name="Heaton M.P."/>
            <person name="Clawson M.L."/>
            <person name="Chitko-Mckown C.G."/>
            <person name="Capik S.F."/>
            <person name="DeDonder K.D."/>
            <person name="Apley M.D."/>
            <person name="Lubbers B.V."/>
            <person name="White B.J."/>
            <person name="Larson R.L."/>
        </authorList>
    </citation>
    <scope>NUCLEOTIDE SEQUENCE [LARGE SCALE GENOMIC DNA]</scope>
    <source>
        <strain evidence="1 2">USDA-ARS-USMARC-56511</strain>
    </source>
</reference>
<proteinExistence type="predicted"/>
<protein>
    <recommendedName>
        <fullName evidence="3">Saccharopine dehydrogenase</fullName>
    </recommendedName>
</protein>
<dbReference type="OrthoDB" id="3518805at2"/>
<dbReference type="RefSeq" id="WP_059313983.1">
    <property type="nucleotide sequence ID" value="NZ_CP013987.1"/>
</dbReference>
<evidence type="ECO:0000313" key="2">
    <source>
        <dbReference type="Proteomes" id="UP000064137"/>
    </source>
</evidence>
<dbReference type="EMBL" id="CP013987">
    <property type="protein sequence ID" value="ALZ83736.1"/>
    <property type="molecule type" value="Genomic_DNA"/>
</dbReference>
<evidence type="ECO:0000313" key="1">
    <source>
        <dbReference type="EMBL" id="ALZ83736.1"/>
    </source>
</evidence>
<sequence length="336" mass="35660">MTLQPVLFAGGSGTVGRQAVQWFRKRHPDRPLLVGGRTLGTAQAVARIAGNAQAVILDLDRPGLGLDETLSPGAMIMLAPDQALHGLRLAQTLGIPYLNANTGVTELGLEVAQFMHRPAANALVLSSHWASGAALALALDQASGLARVDAIKIDVLLDEKDPAGPLAWEDMERVHSAAPAALVFHNGRRHWLTGAAIQGEITALDGRRLPATAFGSIDLLSLYSATGAGDIRFDLATGESSSRRRGAETAAEIVVTVTGEAAGRWTTRRAVLEFRHGQSSLTALGLVLSLERVLGLETGTPLPAGLYMPELLWEAKWFLQELQREGGVIHQLADGH</sequence>
<accession>A0A0U4VXG8</accession>
<dbReference type="Proteomes" id="UP000064137">
    <property type="component" value="Chromosome"/>
</dbReference>
<dbReference type="AlphaFoldDB" id="A0A0U4VXG8"/>
<dbReference type="KEGG" id="por:APT59_05765"/>
<evidence type="ECO:0008006" key="3">
    <source>
        <dbReference type="Google" id="ProtNLM"/>
    </source>
</evidence>